<dbReference type="PANTHER" id="PTHR30483">
    <property type="entry name" value="LEUCINE-SPECIFIC-BINDING PROTEIN"/>
    <property type="match status" value="1"/>
</dbReference>
<dbReference type="PANTHER" id="PTHR30483:SF6">
    <property type="entry name" value="PERIPLASMIC BINDING PROTEIN OF ABC TRANSPORTER FOR NATURAL AMINO ACIDS"/>
    <property type="match status" value="1"/>
</dbReference>
<dbReference type="InterPro" id="IPR051010">
    <property type="entry name" value="BCAA_transport"/>
</dbReference>
<keyword evidence="2" id="KW-0813">Transport</keyword>
<dbReference type="InterPro" id="IPR000709">
    <property type="entry name" value="Leu_Ile_Val-bd"/>
</dbReference>
<dbReference type="InterPro" id="IPR028082">
    <property type="entry name" value="Peripla_BP_I"/>
</dbReference>
<keyword evidence="7" id="KW-1185">Reference proteome</keyword>
<dbReference type="SUPFAM" id="SSF53822">
    <property type="entry name" value="Periplasmic binding protein-like I"/>
    <property type="match status" value="1"/>
</dbReference>
<evidence type="ECO:0000256" key="1">
    <source>
        <dbReference type="ARBA" id="ARBA00010062"/>
    </source>
</evidence>
<sequence length="396" mass="42480">MTQPVNAQRRQLVVGGAAVAAAGMLPVVAKADDKVVKVGLIVPMSGPFASTGRQIDAAVKLYQKTHGDTVAGRKVQVILKDDTGVAPDATKRIAQELITRDKVDVLAGFGLTPLAFAAAPLATQAKKPMVVMAAATSVIVDRSPYIVRTSFTLPQATAPLAMWAAKEGIKTVITFVADYGPGIDAEKVFAKHFTEAGGEIIDNVRTPLMNPDYAPFLQRVKDAKPEAVFAFVPSGEGANLIKQFNERGLAQAGIRLICTGDVLDDDLMASIGEVSQGVVSSHHYSAAHDSAANKAYVEAFMRDNNGQRPNFMSVGGYDGMHLIYEALKKTNGDADGTKLLDAMKGMSWESVRGPVTIDPETRDIVQDIYIRKSDKVDGQMWNVEFDKVSQYKDPGI</sequence>
<dbReference type="Pfam" id="PF13458">
    <property type="entry name" value="Peripla_BP_6"/>
    <property type="match status" value="1"/>
</dbReference>
<dbReference type="InterPro" id="IPR006311">
    <property type="entry name" value="TAT_signal"/>
</dbReference>
<dbReference type="Gene3D" id="3.40.50.2300">
    <property type="match status" value="2"/>
</dbReference>
<evidence type="ECO:0000256" key="3">
    <source>
        <dbReference type="ARBA" id="ARBA00022729"/>
    </source>
</evidence>
<keyword evidence="3" id="KW-0732">Signal</keyword>
<dbReference type="PRINTS" id="PR00337">
    <property type="entry name" value="LEUILEVALBP"/>
</dbReference>
<protein>
    <submittedName>
        <fullName evidence="6">ABC transporter substrate-binding protein</fullName>
    </submittedName>
</protein>
<evidence type="ECO:0000256" key="2">
    <source>
        <dbReference type="ARBA" id="ARBA00022448"/>
    </source>
</evidence>
<dbReference type="Proteomes" id="UP000776983">
    <property type="component" value="Unassembled WGS sequence"/>
</dbReference>
<evidence type="ECO:0000313" key="7">
    <source>
        <dbReference type="Proteomes" id="UP000776983"/>
    </source>
</evidence>
<gene>
    <name evidence="6" type="ORF">H0484_12195</name>
</gene>
<evidence type="ECO:0000313" key="6">
    <source>
        <dbReference type="EMBL" id="MCB5364506.1"/>
    </source>
</evidence>
<organism evidence="6 7">
    <name type="scientific">Mesopusillimonas faecipullorum</name>
    <dbReference type="NCBI Taxonomy" id="2755040"/>
    <lineage>
        <taxon>Bacteria</taxon>
        <taxon>Pseudomonadati</taxon>
        <taxon>Pseudomonadota</taxon>
        <taxon>Betaproteobacteria</taxon>
        <taxon>Burkholderiales</taxon>
        <taxon>Alcaligenaceae</taxon>
        <taxon>Mesopusillimonas</taxon>
    </lineage>
</organism>
<accession>A0ABS8CEN6</accession>
<feature type="domain" description="Leucine-binding protein" evidence="5">
    <location>
        <begin position="36"/>
        <end position="374"/>
    </location>
</feature>
<keyword evidence="4" id="KW-0029">Amino-acid transport</keyword>
<comment type="similarity">
    <text evidence="1">Belongs to the leucine-binding protein family.</text>
</comment>
<dbReference type="PROSITE" id="PS51318">
    <property type="entry name" value="TAT"/>
    <property type="match status" value="1"/>
</dbReference>
<dbReference type="InterPro" id="IPR028081">
    <property type="entry name" value="Leu-bd"/>
</dbReference>
<name>A0ABS8CEN6_9BURK</name>
<dbReference type="RefSeq" id="WP_226954922.1">
    <property type="nucleotide sequence ID" value="NZ_JACDXW010000006.1"/>
</dbReference>
<reference evidence="6 7" key="1">
    <citation type="submission" date="2020-07" db="EMBL/GenBank/DDBJ databases">
        <title>Pusillimonas sp. nov., isolated from poultry manure in Taiwan.</title>
        <authorList>
            <person name="Lin S.-Y."/>
            <person name="Tang Y.-S."/>
            <person name="Young C.-C."/>
        </authorList>
    </citation>
    <scope>NUCLEOTIDE SEQUENCE [LARGE SCALE GENOMIC DNA]</scope>
    <source>
        <strain evidence="6 7">CC-YST705</strain>
    </source>
</reference>
<evidence type="ECO:0000256" key="4">
    <source>
        <dbReference type="ARBA" id="ARBA00022970"/>
    </source>
</evidence>
<proteinExistence type="inferred from homology"/>
<comment type="caution">
    <text evidence="6">The sequence shown here is derived from an EMBL/GenBank/DDBJ whole genome shotgun (WGS) entry which is preliminary data.</text>
</comment>
<evidence type="ECO:0000259" key="5">
    <source>
        <dbReference type="Pfam" id="PF13458"/>
    </source>
</evidence>
<dbReference type="EMBL" id="JACDXW010000006">
    <property type="protein sequence ID" value="MCB5364506.1"/>
    <property type="molecule type" value="Genomic_DNA"/>
</dbReference>
<dbReference type="CDD" id="cd20013">
    <property type="entry name" value="PBP1_RPA0985_benzoate-like"/>
    <property type="match status" value="1"/>
</dbReference>